<accession>A0A2K8Z3C6</accession>
<evidence type="ECO:0000256" key="1">
    <source>
        <dbReference type="SAM" id="Phobius"/>
    </source>
</evidence>
<dbReference type="OrthoDB" id="8750132at2"/>
<gene>
    <name evidence="2" type="ORF">CWM47_22565</name>
</gene>
<sequence length="174" mass="20085">MQSGYDSNGSVEYVKKQPVWAFCLLSFLSFGLYTVYWFYKNWYFFRDLYEWDIYPIWRAIFDIFFVHTLLEQINDRAIEKGHPGISSNLWATGYVVVSLLARILDRTLPPSLAVLTVFLPPFLFLIPSVMQVNYLYEKARPNEYQPTFSSGEYIVLALGGTLMGFVLISALTAA</sequence>
<feature type="transmembrane region" description="Helical" evidence="1">
    <location>
        <begin position="153"/>
        <end position="173"/>
    </location>
</feature>
<feature type="transmembrane region" description="Helical" evidence="1">
    <location>
        <begin position="85"/>
        <end position="104"/>
    </location>
</feature>
<dbReference type="Proteomes" id="UP000232883">
    <property type="component" value="Chromosome"/>
</dbReference>
<protein>
    <recommendedName>
        <fullName evidence="4">DUF4234 domain-containing protein</fullName>
    </recommendedName>
</protein>
<feature type="transmembrane region" description="Helical" evidence="1">
    <location>
        <begin position="19"/>
        <end position="39"/>
    </location>
</feature>
<proteinExistence type="predicted"/>
<keyword evidence="1" id="KW-0812">Transmembrane</keyword>
<keyword evidence="3" id="KW-1185">Reference proteome</keyword>
<feature type="transmembrane region" description="Helical" evidence="1">
    <location>
        <begin position="111"/>
        <end position="133"/>
    </location>
</feature>
<evidence type="ECO:0000313" key="2">
    <source>
        <dbReference type="EMBL" id="AUD04380.1"/>
    </source>
</evidence>
<dbReference type="EMBL" id="CP025096">
    <property type="protein sequence ID" value="AUD04380.1"/>
    <property type="molecule type" value="Genomic_DNA"/>
</dbReference>
<dbReference type="KEGG" id="spir:CWM47_22565"/>
<reference evidence="2 3" key="1">
    <citation type="submission" date="2017-11" db="EMBL/GenBank/DDBJ databases">
        <title>Taxonomic description and genome sequences of Spirosoma HA7 sp. nov., isolated from pollen microhabitat of Corylus avellana.</title>
        <authorList>
            <person name="Ambika Manirajan B."/>
            <person name="Suarez C."/>
            <person name="Ratering S."/>
            <person name="Geissler-Plaum R."/>
            <person name="Cardinale M."/>
            <person name="Sylvia S."/>
        </authorList>
    </citation>
    <scope>NUCLEOTIDE SEQUENCE [LARGE SCALE GENOMIC DNA]</scope>
    <source>
        <strain evidence="2 3">HA7</strain>
    </source>
</reference>
<keyword evidence="1" id="KW-1133">Transmembrane helix</keyword>
<dbReference type="RefSeq" id="WP_100990446.1">
    <property type="nucleotide sequence ID" value="NZ_CP025096.1"/>
</dbReference>
<feature type="transmembrane region" description="Helical" evidence="1">
    <location>
        <begin position="51"/>
        <end position="70"/>
    </location>
</feature>
<evidence type="ECO:0008006" key="4">
    <source>
        <dbReference type="Google" id="ProtNLM"/>
    </source>
</evidence>
<evidence type="ECO:0000313" key="3">
    <source>
        <dbReference type="Proteomes" id="UP000232883"/>
    </source>
</evidence>
<name>A0A2K8Z3C6_9BACT</name>
<keyword evidence="1" id="KW-0472">Membrane</keyword>
<dbReference type="AlphaFoldDB" id="A0A2K8Z3C6"/>
<organism evidence="2 3">
    <name type="scientific">Spirosoma pollinicola</name>
    <dbReference type="NCBI Taxonomy" id="2057025"/>
    <lineage>
        <taxon>Bacteria</taxon>
        <taxon>Pseudomonadati</taxon>
        <taxon>Bacteroidota</taxon>
        <taxon>Cytophagia</taxon>
        <taxon>Cytophagales</taxon>
        <taxon>Cytophagaceae</taxon>
        <taxon>Spirosoma</taxon>
    </lineage>
</organism>